<evidence type="ECO:0000259" key="11">
    <source>
        <dbReference type="PROSITE" id="PS50102"/>
    </source>
</evidence>
<dbReference type="Pfam" id="PF00641">
    <property type="entry name" value="Zn_ribbon_RanBP"/>
    <property type="match status" value="1"/>
</dbReference>
<dbReference type="PROSITE" id="PS50102">
    <property type="entry name" value="RRM"/>
    <property type="match status" value="2"/>
</dbReference>
<keyword evidence="5" id="KW-0862">Zinc</keyword>
<proteinExistence type="predicted"/>
<feature type="compositionally biased region" description="Basic and acidic residues" evidence="10">
    <location>
        <begin position="698"/>
        <end position="707"/>
    </location>
</feature>
<dbReference type="FunFam" id="4.10.1060.10:FF:000005">
    <property type="entry name" value="RNA-binding protein 10 isoform X2"/>
    <property type="match status" value="1"/>
</dbReference>
<dbReference type="OMA" id="CESEHER"/>
<dbReference type="SMART" id="SM00360">
    <property type="entry name" value="RRM"/>
    <property type="match status" value="2"/>
</dbReference>
<name>A0A670KKN4_PODMU</name>
<dbReference type="GeneTree" id="ENSGT00940000160369"/>
<feature type="compositionally biased region" description="Basic and acidic residues" evidence="10">
    <location>
        <begin position="23"/>
        <end position="46"/>
    </location>
</feature>
<dbReference type="GO" id="GO:0035198">
    <property type="term" value="F:miRNA binding"/>
    <property type="evidence" value="ECO:0007669"/>
    <property type="project" value="Ensembl"/>
</dbReference>
<feature type="domain" description="G-patch" evidence="13">
    <location>
        <begin position="875"/>
        <end position="921"/>
    </location>
</feature>
<dbReference type="PROSITE" id="PS50174">
    <property type="entry name" value="G_PATCH"/>
    <property type="match status" value="1"/>
</dbReference>
<evidence type="ECO:0000256" key="6">
    <source>
        <dbReference type="ARBA" id="ARBA00022884"/>
    </source>
</evidence>
<dbReference type="AlphaFoldDB" id="A0A670KKN4"/>
<evidence type="ECO:0000313" key="15">
    <source>
        <dbReference type="Ensembl" id="ENSPMRP00000036905.1"/>
    </source>
</evidence>
<dbReference type="PANTHER" id="PTHR13948:SF4">
    <property type="entry name" value="RNA-BINDING PROTEIN 10"/>
    <property type="match status" value="1"/>
</dbReference>
<dbReference type="InterPro" id="IPR035618">
    <property type="entry name" value="RBM10_OCRE"/>
</dbReference>
<dbReference type="CTD" id="8241"/>
<dbReference type="SMART" id="SM00547">
    <property type="entry name" value="ZnF_RBZ"/>
    <property type="match status" value="1"/>
</dbReference>
<feature type="domain" description="RRM" evidence="11">
    <location>
        <begin position="287"/>
        <end position="371"/>
    </location>
</feature>
<dbReference type="InterPro" id="IPR041591">
    <property type="entry name" value="OCRE"/>
</dbReference>
<evidence type="ECO:0000259" key="14">
    <source>
        <dbReference type="PROSITE" id="PS50199"/>
    </source>
</evidence>
<evidence type="ECO:0000256" key="3">
    <source>
        <dbReference type="ARBA" id="ARBA00022737"/>
    </source>
</evidence>
<dbReference type="InterPro" id="IPR000467">
    <property type="entry name" value="G_patch_dom"/>
</dbReference>
<evidence type="ECO:0000256" key="10">
    <source>
        <dbReference type="SAM" id="MobiDB-lite"/>
    </source>
</evidence>
<dbReference type="InterPro" id="IPR034992">
    <property type="entry name" value="RBM10_RRM2"/>
</dbReference>
<protein>
    <submittedName>
        <fullName evidence="15">RNA binding motif protein 10</fullName>
    </submittedName>
</protein>
<evidence type="ECO:0000313" key="16">
    <source>
        <dbReference type="Proteomes" id="UP000472272"/>
    </source>
</evidence>
<dbReference type="PANTHER" id="PTHR13948">
    <property type="entry name" value="RNA-BINDING PROTEIN"/>
    <property type="match status" value="1"/>
</dbReference>
<dbReference type="RefSeq" id="XP_028567794.1">
    <property type="nucleotide sequence ID" value="XM_028711961.1"/>
</dbReference>
<feature type="domain" description="RanBP2-type" evidence="14">
    <location>
        <begin position="200"/>
        <end position="230"/>
    </location>
</feature>
<organism evidence="15 16">
    <name type="scientific">Podarcis muralis</name>
    <name type="common">Wall lizard</name>
    <name type="synonym">Lacerta muralis</name>
    <dbReference type="NCBI Taxonomy" id="64176"/>
    <lineage>
        <taxon>Eukaryota</taxon>
        <taxon>Metazoa</taxon>
        <taxon>Chordata</taxon>
        <taxon>Craniata</taxon>
        <taxon>Vertebrata</taxon>
        <taxon>Euteleostomi</taxon>
        <taxon>Lepidosauria</taxon>
        <taxon>Squamata</taxon>
        <taxon>Bifurcata</taxon>
        <taxon>Unidentata</taxon>
        <taxon>Episquamata</taxon>
        <taxon>Laterata</taxon>
        <taxon>Lacertibaenia</taxon>
        <taxon>Lacertidae</taxon>
        <taxon>Podarcis</taxon>
    </lineage>
</organism>
<dbReference type="InterPro" id="IPR000504">
    <property type="entry name" value="RRM_dom"/>
</dbReference>
<reference evidence="15" key="3">
    <citation type="submission" date="2025-09" db="UniProtKB">
        <authorList>
            <consortium name="Ensembl"/>
        </authorList>
    </citation>
    <scope>IDENTIFICATION</scope>
</reference>
<dbReference type="Pfam" id="PF01585">
    <property type="entry name" value="G-patch"/>
    <property type="match status" value="1"/>
</dbReference>
<dbReference type="InterPro" id="IPR035979">
    <property type="entry name" value="RBD_domain_sf"/>
</dbReference>
<dbReference type="CDD" id="cd16167">
    <property type="entry name" value="OCRE_RBM10"/>
    <property type="match status" value="1"/>
</dbReference>
<dbReference type="GO" id="GO:0016607">
    <property type="term" value="C:nuclear speck"/>
    <property type="evidence" value="ECO:0007669"/>
    <property type="project" value="Ensembl"/>
</dbReference>
<evidence type="ECO:0000256" key="5">
    <source>
        <dbReference type="ARBA" id="ARBA00022833"/>
    </source>
</evidence>
<dbReference type="GeneID" id="114587563"/>
<dbReference type="Gene3D" id="4.10.1060.10">
    <property type="entry name" value="Zinc finger, RanBP2-type"/>
    <property type="match status" value="1"/>
</dbReference>
<dbReference type="CDD" id="cd12753">
    <property type="entry name" value="RRM1_RBM10"/>
    <property type="match status" value="1"/>
</dbReference>
<keyword evidence="16" id="KW-1185">Reference proteome</keyword>
<keyword evidence="2" id="KW-0479">Metal-binding</keyword>
<evidence type="ECO:0000256" key="1">
    <source>
        <dbReference type="ARBA" id="ARBA00004123"/>
    </source>
</evidence>
<feature type="domain" description="C2H2-type" evidence="12">
    <location>
        <begin position="777"/>
        <end position="807"/>
    </location>
</feature>
<dbReference type="GO" id="GO:0032991">
    <property type="term" value="C:protein-containing complex"/>
    <property type="evidence" value="ECO:0007669"/>
    <property type="project" value="Ensembl"/>
</dbReference>
<sequence length="947" mass="104828">MEYERRGGRGDRTGRYGAVEQTLDERLEGRNQRDHDYRDMDYRSYMRDFNSQEPTNDYDDSSEEHSVEDSYEASSGSETQRRKRDSPSEQLGFPADGDYRDQDYRTEQEEEEQKASSIIMLRMLPQSATENDIRAQLQAHGFQPREVRLMRNKASGQSRGFAFVEFNHLQDATRWMEANQHSLTILGQKVSMHYSDPKPKINEDWLCSKCGVQNFKRREKCFKCGVPRSEAEQKLPPGSRLDQLVALSGRELSQGLLPLPQPYQVSAALSTQPVAQMSEPCAENANDTIILRNLNPHSTMDSILSALAPYAVLSSSNVRVIKDKQTQLNRGFAFIQLSTIVEAAQLLQILQALHPPLNIDGKTINVEFAKGSKRDMSSSDGNRISAASVASTAIAAAQWAISQASQGGEATWAAQDEQTVDYGYYQQDEAYGSQGLEATMYTQAYLKGSQLQSGTSGTSAVGKADKIHSESSVAVVEASLEPGVPGIDPVPVLPTFPRTSQTSAVPVTYQPTGSTEGSSSAQGNAAAAAAPSQSYTIVSPAVLKPDMPSTAQPPNAGISTSTSSLPVTSPVGQEPYTQYPVPDVSTYQYDESSGYYYDPLTGLYYDPNSQYYYNAQTQQYLYWEGERRTYVPASDQASDSHKDGSGPGGGSGKEGKEKKEKHKTKTAQQIAKDMERWARSLNKQKENFKNSFQPVSSIREDERRESATADAGYAILEKKGALAERQHSGMDLSKLAGDDRLSPPRGLVAAYSGESDSEEEQEKAADREEKLTDWHKLACLLCRRQFPSKEALIRHQQLSGLHKQNLEIHRRAHLSEQELEALEKNDIEMKYRDRAAERREKYGVPEPPEPKKRKYSAVTPATVDFEQPTRDGLGSDNIGSRMLQAMGWKEGSGLGRKKQGIVAPIEAQTRVRGSGLGARGSSYGAVASESYREALHKTMLTRFNESE</sequence>
<dbReference type="Gene3D" id="3.30.70.330">
    <property type="match status" value="2"/>
</dbReference>
<evidence type="ECO:0000256" key="8">
    <source>
        <dbReference type="PROSITE-ProRule" id="PRU00176"/>
    </source>
</evidence>
<dbReference type="Proteomes" id="UP000472272">
    <property type="component" value="Chromosome 17"/>
</dbReference>
<reference evidence="15" key="2">
    <citation type="submission" date="2025-08" db="UniProtKB">
        <authorList>
            <consortium name="Ensembl"/>
        </authorList>
    </citation>
    <scope>IDENTIFICATION</scope>
</reference>
<evidence type="ECO:0000259" key="12">
    <source>
        <dbReference type="PROSITE" id="PS50157"/>
    </source>
</evidence>
<dbReference type="GO" id="GO:0042802">
    <property type="term" value="F:identical protein binding"/>
    <property type="evidence" value="ECO:0007669"/>
    <property type="project" value="Ensembl"/>
</dbReference>
<comment type="subcellular location">
    <subcellularLocation>
        <location evidence="1">Nucleus</location>
    </subcellularLocation>
</comment>
<dbReference type="InterPro" id="IPR012677">
    <property type="entry name" value="Nucleotide-bd_a/b_plait_sf"/>
</dbReference>
<feature type="compositionally biased region" description="Basic and acidic residues" evidence="10">
    <location>
        <begin position="97"/>
        <end position="107"/>
    </location>
</feature>
<feature type="compositionally biased region" description="Basic and acidic residues" evidence="10">
    <location>
        <begin position="1"/>
        <end position="14"/>
    </location>
</feature>
<dbReference type="InterPro" id="IPR036443">
    <property type="entry name" value="Znf_RanBP2_sf"/>
</dbReference>
<dbReference type="PROSITE" id="PS01358">
    <property type="entry name" value="ZF_RANBP2_1"/>
    <property type="match status" value="1"/>
</dbReference>
<dbReference type="CDD" id="cd12754">
    <property type="entry name" value="RRM2_RBM10"/>
    <property type="match status" value="1"/>
</dbReference>
<feature type="region of interest" description="Disordered" evidence="10">
    <location>
        <begin position="632"/>
        <end position="671"/>
    </location>
</feature>
<feature type="compositionally biased region" description="Polar residues" evidence="10">
    <location>
        <begin position="503"/>
        <end position="516"/>
    </location>
</feature>
<dbReference type="InterPro" id="IPR013087">
    <property type="entry name" value="Znf_C2H2_type"/>
</dbReference>
<reference evidence="15 16" key="1">
    <citation type="journal article" date="2019" name="Proc. Natl. Acad. Sci. U.S.A.">
        <title>Regulatory changes in pterin and carotenoid genes underlie balanced color polymorphisms in the wall lizard.</title>
        <authorList>
            <person name="Andrade P."/>
            <person name="Pinho C."/>
            <person name="Perez I de Lanuza G."/>
            <person name="Afonso S."/>
            <person name="Brejcha J."/>
            <person name="Rubin C.J."/>
            <person name="Wallerman O."/>
            <person name="Pereira P."/>
            <person name="Sabatino S.J."/>
            <person name="Bellati A."/>
            <person name="Pellitteri-Rosa D."/>
            <person name="Bosakova Z."/>
            <person name="Bunikis I."/>
            <person name="Carretero M.A."/>
            <person name="Feiner N."/>
            <person name="Marsik P."/>
            <person name="Pauperio F."/>
            <person name="Salvi D."/>
            <person name="Soler L."/>
            <person name="While G.M."/>
            <person name="Uller T."/>
            <person name="Font E."/>
            <person name="Andersson L."/>
            <person name="Carneiro M."/>
        </authorList>
    </citation>
    <scope>NUCLEOTIDE SEQUENCE</scope>
</reference>
<feature type="region of interest" description="Disordered" evidence="10">
    <location>
        <begin position="503"/>
        <end position="526"/>
    </location>
</feature>
<evidence type="ECO:0000256" key="7">
    <source>
        <dbReference type="ARBA" id="ARBA00023242"/>
    </source>
</evidence>
<dbReference type="Pfam" id="PF17780">
    <property type="entry name" value="OCRE"/>
    <property type="match status" value="1"/>
</dbReference>
<evidence type="ECO:0000256" key="9">
    <source>
        <dbReference type="PROSITE-ProRule" id="PRU00322"/>
    </source>
</evidence>
<feature type="compositionally biased region" description="Low complexity" evidence="10">
    <location>
        <begin position="517"/>
        <end position="526"/>
    </location>
</feature>
<dbReference type="PROSITE" id="PS50157">
    <property type="entry name" value="ZINC_FINGER_C2H2_2"/>
    <property type="match status" value="1"/>
</dbReference>
<dbReference type="FunFam" id="3.30.70.330:FF:000114">
    <property type="entry name" value="RNA-binding protein 10 isoform X1"/>
    <property type="match status" value="1"/>
</dbReference>
<evidence type="ECO:0000259" key="13">
    <source>
        <dbReference type="PROSITE" id="PS50174"/>
    </source>
</evidence>
<feature type="region of interest" description="Disordered" evidence="10">
    <location>
        <begin position="683"/>
        <end position="708"/>
    </location>
</feature>
<keyword evidence="7" id="KW-0539">Nucleus</keyword>
<dbReference type="PROSITE" id="PS50199">
    <property type="entry name" value="ZF_RANBP2_2"/>
    <property type="match status" value="1"/>
</dbReference>
<dbReference type="Ensembl" id="ENSPMRT00000039081.1">
    <property type="protein sequence ID" value="ENSPMRP00000036905.1"/>
    <property type="gene ID" value="ENSPMRG00000023777.1"/>
</dbReference>
<feature type="region of interest" description="Disordered" evidence="10">
    <location>
        <begin position="733"/>
        <end position="769"/>
    </location>
</feature>
<feature type="region of interest" description="Disordered" evidence="10">
    <location>
        <begin position="1"/>
        <end position="115"/>
    </location>
</feature>
<keyword evidence="4 9" id="KW-0863">Zinc-finger</keyword>
<dbReference type="SMART" id="SM00443">
    <property type="entry name" value="G_patch"/>
    <property type="match status" value="1"/>
</dbReference>
<evidence type="ECO:0000256" key="4">
    <source>
        <dbReference type="ARBA" id="ARBA00022771"/>
    </source>
</evidence>
<keyword evidence="3" id="KW-0677">Repeat</keyword>
<dbReference type="GO" id="GO:0000398">
    <property type="term" value="P:mRNA splicing, via spliceosome"/>
    <property type="evidence" value="ECO:0007669"/>
    <property type="project" value="TreeGrafter"/>
</dbReference>
<dbReference type="InterPro" id="IPR001876">
    <property type="entry name" value="Znf_RanBP2"/>
</dbReference>
<keyword evidence="6 8" id="KW-0694">RNA-binding</keyword>
<feature type="domain" description="RRM" evidence="11">
    <location>
        <begin position="117"/>
        <end position="197"/>
    </location>
</feature>
<evidence type="ECO:0000256" key="2">
    <source>
        <dbReference type="ARBA" id="ARBA00022723"/>
    </source>
</evidence>
<dbReference type="SUPFAM" id="SSF54928">
    <property type="entry name" value="RNA-binding domain, RBD"/>
    <property type="match status" value="2"/>
</dbReference>
<accession>A0A670KKN4</accession>
<dbReference type="GO" id="GO:0008270">
    <property type="term" value="F:zinc ion binding"/>
    <property type="evidence" value="ECO:0007669"/>
    <property type="project" value="UniProtKB-KW"/>
</dbReference>
<gene>
    <name evidence="15" type="primary">RBM10</name>
</gene>
<dbReference type="SUPFAM" id="SSF90209">
    <property type="entry name" value="Ran binding protein zinc finger-like"/>
    <property type="match status" value="1"/>
</dbReference>
<dbReference type="FunFam" id="3.30.70.330:FF:000110">
    <property type="entry name" value="RNA-binding protein 10 isoform X1"/>
    <property type="match status" value="1"/>
</dbReference>
<dbReference type="Pfam" id="PF00076">
    <property type="entry name" value="RRM_1"/>
    <property type="match status" value="1"/>
</dbReference>